<comment type="similarity">
    <text evidence="1 3">Belongs to the short-chain dehydrogenases/reductases (SDR) family.</text>
</comment>
<gene>
    <name evidence="6" type="ORF">IC614_04145</name>
</gene>
<organism evidence="6 7">
    <name type="scientific">Allosphingosinicella flava</name>
    <dbReference type="NCBI Taxonomy" id="2771430"/>
    <lineage>
        <taxon>Bacteria</taxon>
        <taxon>Pseudomonadati</taxon>
        <taxon>Pseudomonadota</taxon>
        <taxon>Alphaproteobacteria</taxon>
        <taxon>Sphingomonadales</taxon>
        <taxon>Sphingomonadaceae</taxon>
        <taxon>Allosphingosinicella</taxon>
    </lineage>
</organism>
<dbReference type="AlphaFoldDB" id="A0A7T2GLM4"/>
<evidence type="ECO:0000256" key="4">
    <source>
        <dbReference type="SAM" id="MobiDB-lite"/>
    </source>
</evidence>
<dbReference type="RefSeq" id="WP_200972584.1">
    <property type="nucleotide sequence ID" value="NZ_CP065592.1"/>
</dbReference>
<dbReference type="KEGG" id="sflv:IC614_04145"/>
<dbReference type="InterPro" id="IPR002347">
    <property type="entry name" value="SDR_fam"/>
</dbReference>
<feature type="region of interest" description="Disordered" evidence="4">
    <location>
        <begin position="342"/>
        <end position="379"/>
    </location>
</feature>
<dbReference type="EMBL" id="CP065592">
    <property type="protein sequence ID" value="QPQ55788.1"/>
    <property type="molecule type" value="Genomic_DNA"/>
</dbReference>
<evidence type="ECO:0000313" key="6">
    <source>
        <dbReference type="EMBL" id="QPQ55788.1"/>
    </source>
</evidence>
<proteinExistence type="inferred from homology"/>
<evidence type="ECO:0000256" key="5">
    <source>
        <dbReference type="SAM" id="Phobius"/>
    </source>
</evidence>
<evidence type="ECO:0000256" key="2">
    <source>
        <dbReference type="ARBA" id="ARBA00023002"/>
    </source>
</evidence>
<dbReference type="NCBIfam" id="NF005495">
    <property type="entry name" value="PRK07109.1"/>
    <property type="match status" value="1"/>
</dbReference>
<dbReference type="PANTHER" id="PTHR44196:SF1">
    <property type="entry name" value="DEHYDROGENASE_REDUCTASE SDR FAMILY MEMBER 7B"/>
    <property type="match status" value="1"/>
</dbReference>
<evidence type="ECO:0000256" key="3">
    <source>
        <dbReference type="RuleBase" id="RU000363"/>
    </source>
</evidence>
<name>A0A7T2GLM4_9SPHN</name>
<dbReference type="GO" id="GO:0016020">
    <property type="term" value="C:membrane"/>
    <property type="evidence" value="ECO:0007669"/>
    <property type="project" value="TreeGrafter"/>
</dbReference>
<protein>
    <submittedName>
        <fullName evidence="6">SDR family NAD(P)-dependent oxidoreductase</fullName>
    </submittedName>
</protein>
<dbReference type="Proteomes" id="UP000594873">
    <property type="component" value="Chromosome"/>
</dbReference>
<dbReference type="Pfam" id="PF00106">
    <property type="entry name" value="adh_short"/>
    <property type="match status" value="1"/>
</dbReference>
<dbReference type="PANTHER" id="PTHR44196">
    <property type="entry name" value="DEHYDROGENASE/REDUCTASE SDR FAMILY MEMBER 7B"/>
    <property type="match status" value="1"/>
</dbReference>
<keyword evidence="7" id="KW-1185">Reference proteome</keyword>
<dbReference type="Gene3D" id="3.40.50.720">
    <property type="entry name" value="NAD(P)-binding Rossmann-like Domain"/>
    <property type="match status" value="1"/>
</dbReference>
<keyword evidence="5" id="KW-0812">Transmembrane</keyword>
<keyword evidence="5" id="KW-0472">Membrane</keyword>
<dbReference type="InterPro" id="IPR036291">
    <property type="entry name" value="NAD(P)-bd_dom_sf"/>
</dbReference>
<evidence type="ECO:0000313" key="7">
    <source>
        <dbReference type="Proteomes" id="UP000594873"/>
    </source>
</evidence>
<accession>A0A7T2GLM4</accession>
<dbReference type="SUPFAM" id="SSF51735">
    <property type="entry name" value="NAD(P)-binding Rossmann-fold domains"/>
    <property type="match status" value="1"/>
</dbReference>
<reference evidence="6 7" key="1">
    <citation type="submission" date="2020-11" db="EMBL/GenBank/DDBJ databases">
        <title>Genome seq and assembly of Sphingosinicella sp.</title>
        <authorList>
            <person name="Chhetri G."/>
        </authorList>
    </citation>
    <scope>NUCLEOTIDE SEQUENCE [LARGE SCALE GENOMIC DNA]</scope>
    <source>
        <strain evidence="6 7">UDD2</strain>
    </source>
</reference>
<dbReference type="PRINTS" id="PR00080">
    <property type="entry name" value="SDRFAMILY"/>
</dbReference>
<sequence>MAWRLKPIEEQTIVVTGASSGIGLATAHLAAARGANVVLVARNQDALREAAKEINGKDGGRAIFIAADMADEGAPHRIASVADQAFGGFDTWVNNAAVAILGRLDSTTMSEHRQIFDIGYFGLAGASLFAAAYLKRRGGGAIVNIGSILSDRAAPLQGAYSAMKHAVQGFTESLRMELEMEKAPVSVTLIKPAGIHTPYPEHARDKLAKHAAIPPTAYDPRLVAEAICFAAANRKRTMTVGGQGLVLTKLAGLFPRTTDRIMEAFFEKAQSTSQPPPPGVKDNLFQARRDGRIESSQDQYVRRHSITLKAQMHPVATAAVLAGIAIAAAGFLSGRKAAARRRDFSSERLRHQKGTQPAPVRFGETGGGHHIPTAEDIRI</sequence>
<evidence type="ECO:0000256" key="1">
    <source>
        <dbReference type="ARBA" id="ARBA00006484"/>
    </source>
</evidence>
<keyword evidence="5" id="KW-1133">Transmembrane helix</keyword>
<dbReference type="PRINTS" id="PR00081">
    <property type="entry name" value="GDHRDH"/>
</dbReference>
<dbReference type="GO" id="GO:0016491">
    <property type="term" value="F:oxidoreductase activity"/>
    <property type="evidence" value="ECO:0007669"/>
    <property type="project" value="UniProtKB-KW"/>
</dbReference>
<keyword evidence="2" id="KW-0560">Oxidoreductase</keyword>
<feature type="transmembrane region" description="Helical" evidence="5">
    <location>
        <begin position="312"/>
        <end position="332"/>
    </location>
</feature>